<dbReference type="EMBL" id="JAPVER010000020">
    <property type="protein sequence ID" value="MCZ3366620.1"/>
    <property type="molecule type" value="Genomic_DNA"/>
</dbReference>
<dbReference type="AlphaFoldDB" id="A0A9E5A215"/>
<evidence type="ECO:0000313" key="2">
    <source>
        <dbReference type="EMBL" id="MCZ3366620.1"/>
    </source>
</evidence>
<evidence type="ECO:0000313" key="3">
    <source>
        <dbReference type="EMBL" id="MCZ3374236.1"/>
    </source>
</evidence>
<keyword evidence="4" id="KW-1185">Reference proteome</keyword>
<feature type="transmembrane region" description="Helical" evidence="1">
    <location>
        <begin position="12"/>
        <end position="29"/>
    </location>
</feature>
<evidence type="ECO:0000256" key="1">
    <source>
        <dbReference type="SAM" id="Phobius"/>
    </source>
</evidence>
<keyword evidence="1" id="KW-0812">Transmembrane</keyword>
<organism evidence="2 4">
    <name type="scientific">Methanobacterium veterum</name>
    <dbReference type="NCBI Taxonomy" id="408577"/>
    <lineage>
        <taxon>Archaea</taxon>
        <taxon>Methanobacteriati</taxon>
        <taxon>Methanobacteriota</taxon>
        <taxon>Methanomada group</taxon>
        <taxon>Methanobacteria</taxon>
        <taxon>Methanobacteriales</taxon>
        <taxon>Methanobacteriaceae</taxon>
        <taxon>Methanobacterium</taxon>
    </lineage>
</organism>
<proteinExistence type="predicted"/>
<gene>
    <name evidence="3" type="ORF">O3H35_16425</name>
    <name evidence="2" type="ORF">O3H54_12085</name>
</gene>
<reference evidence="2" key="1">
    <citation type="submission" date="2022-12" db="EMBL/GenBank/DDBJ databases">
        <title>Reclassification of two methanogenic archaea species isolated from the Kolyma lowland permafrost.</title>
        <authorList>
            <person name="Trubitsyn V.E."/>
            <person name="Rivkina E.M."/>
            <person name="Shcherbakova V.A."/>
        </authorList>
    </citation>
    <scope>NUCLEOTIDE SEQUENCE</scope>
    <source>
        <strain evidence="2">M2</strain>
        <strain evidence="3">MK4</strain>
    </source>
</reference>
<sequence length="184" mass="21389">MLELAKISKWAFFALAYVPLIVFMCIRFASLDPYVFLSIGLCAVFIVLILCIVNYVIDEFEDSNHQIEHFSVVESKNSEFLAFIIVYLVPFFGFTPDTRLFIALIVFFIFLGFIYIKTPLFCINPLLNLIWGYNIYEINIKKGKAVYKAFLLTKQELPLGHNARDVKRISNEVYWGEFKLPKKS</sequence>
<keyword evidence="1" id="KW-1133">Transmembrane helix</keyword>
<dbReference type="EMBL" id="JAPVES010000030">
    <property type="protein sequence ID" value="MCZ3374236.1"/>
    <property type="molecule type" value="Genomic_DNA"/>
</dbReference>
<protein>
    <submittedName>
        <fullName evidence="2">Uncharacterized protein</fullName>
    </submittedName>
</protein>
<dbReference type="Proteomes" id="UP001074446">
    <property type="component" value="Unassembled WGS sequence"/>
</dbReference>
<dbReference type="RefSeq" id="WP_048080960.1">
    <property type="nucleotide sequence ID" value="NZ_JAPVER010000020.1"/>
</dbReference>
<comment type="caution">
    <text evidence="2">The sequence shown here is derived from an EMBL/GenBank/DDBJ whole genome shotgun (WGS) entry which is preliminary data.</text>
</comment>
<feature type="transmembrane region" description="Helical" evidence="1">
    <location>
        <begin position="100"/>
        <end position="116"/>
    </location>
</feature>
<dbReference type="Proteomes" id="UP001068021">
    <property type="component" value="Unassembled WGS sequence"/>
</dbReference>
<evidence type="ECO:0000313" key="4">
    <source>
        <dbReference type="Proteomes" id="UP001068021"/>
    </source>
</evidence>
<name>A0A9E5A215_9EURY</name>
<feature type="transmembrane region" description="Helical" evidence="1">
    <location>
        <begin position="78"/>
        <end position="94"/>
    </location>
</feature>
<keyword evidence="1" id="KW-0472">Membrane</keyword>
<feature type="transmembrane region" description="Helical" evidence="1">
    <location>
        <begin position="35"/>
        <end position="57"/>
    </location>
</feature>
<accession>A0A9E5A215</accession>